<keyword evidence="1" id="KW-0547">Nucleotide-binding</keyword>
<evidence type="ECO:0000256" key="5">
    <source>
        <dbReference type="ARBA" id="ARBA00023163"/>
    </source>
</evidence>
<dbReference type="Proteomes" id="UP000767854">
    <property type="component" value="Unassembled WGS sequence"/>
</dbReference>
<evidence type="ECO:0000256" key="4">
    <source>
        <dbReference type="ARBA" id="ARBA00023125"/>
    </source>
</evidence>
<keyword evidence="9" id="KW-1185">Reference proteome</keyword>
<dbReference type="PROSITE" id="PS00688">
    <property type="entry name" value="SIGMA54_INTERACT_3"/>
    <property type="match status" value="1"/>
</dbReference>
<feature type="coiled-coil region" evidence="6">
    <location>
        <begin position="116"/>
        <end position="143"/>
    </location>
</feature>
<evidence type="ECO:0000256" key="3">
    <source>
        <dbReference type="ARBA" id="ARBA00023015"/>
    </source>
</evidence>
<dbReference type="Pfam" id="PF25601">
    <property type="entry name" value="AAA_lid_14"/>
    <property type="match status" value="1"/>
</dbReference>
<dbReference type="Pfam" id="PF02954">
    <property type="entry name" value="HTH_8"/>
    <property type="match status" value="1"/>
</dbReference>
<sequence>MSEKSYEQLKWEMEILDEFIEKAYEGLIIIDGAGKIVKFKYEKFLHVKEADVIGKHVTEVIENTRLHIVLETGIPEMGDVQKINGHQVLTSRIPIIRSGVVIGAVGTILFKDIAEIKHLSDHLEQMKAHVKRYKQELKRLNLAKYSFEQILTNDPTMLTLIDLAKRASETNSSVMIEGGSGTGKEYFAHAIHEASHRRYGPFIRINCASIPKALFESELFGYEPGAFTGALTHGKVGKFELANGGTIFLDELSAMPMDMQVKLLRVIEERELERVGGNQRINLDVRFISATNESLITCVETGRFRSDLYYRLNVIPIKLPPLVERKRDIPLLMSHFLKQFTRESGPSGFSREARHCLESYAWPGNVRELRNVVESAVQVARTKTITIADLPDYVVSVSNERGLVLEDLQLSETLEGDLKAVMETVEKRVILKALEKAKGNRTEAALILGIHRTLLYKKMTKYGLD</sequence>
<name>A0ABS2MRQ2_9FIRM</name>
<dbReference type="PROSITE" id="PS50045">
    <property type="entry name" value="SIGMA54_INTERACT_4"/>
    <property type="match status" value="1"/>
</dbReference>
<dbReference type="SUPFAM" id="SSF55785">
    <property type="entry name" value="PYP-like sensor domain (PAS domain)"/>
    <property type="match status" value="1"/>
</dbReference>
<gene>
    <name evidence="8" type="ORF">JOC49_001629</name>
</gene>
<dbReference type="InterPro" id="IPR002078">
    <property type="entry name" value="Sigma_54_int"/>
</dbReference>
<dbReference type="InterPro" id="IPR009057">
    <property type="entry name" value="Homeodomain-like_sf"/>
</dbReference>
<evidence type="ECO:0000256" key="1">
    <source>
        <dbReference type="ARBA" id="ARBA00022741"/>
    </source>
</evidence>
<dbReference type="SMART" id="SM00382">
    <property type="entry name" value="AAA"/>
    <property type="match status" value="1"/>
</dbReference>
<dbReference type="InterPro" id="IPR002197">
    <property type="entry name" value="HTH_Fis"/>
</dbReference>
<dbReference type="Gene3D" id="3.40.50.300">
    <property type="entry name" value="P-loop containing nucleotide triphosphate hydrolases"/>
    <property type="match status" value="1"/>
</dbReference>
<keyword evidence="2" id="KW-0067">ATP-binding</keyword>
<comment type="caution">
    <text evidence="8">The sequence shown here is derived from an EMBL/GenBank/DDBJ whole genome shotgun (WGS) entry which is preliminary data.</text>
</comment>
<dbReference type="InterPro" id="IPR003593">
    <property type="entry name" value="AAA+_ATPase"/>
</dbReference>
<evidence type="ECO:0000259" key="7">
    <source>
        <dbReference type="PROSITE" id="PS50045"/>
    </source>
</evidence>
<dbReference type="PROSITE" id="PS00676">
    <property type="entry name" value="SIGMA54_INTERACT_2"/>
    <property type="match status" value="1"/>
</dbReference>
<protein>
    <submittedName>
        <fullName evidence="8">Transcriptional regulator with PAS, ATPase and Fis domain</fullName>
    </submittedName>
</protein>
<organism evidence="8 9">
    <name type="scientific">Fusibacter tunisiensis</name>
    <dbReference type="NCBI Taxonomy" id="1008308"/>
    <lineage>
        <taxon>Bacteria</taxon>
        <taxon>Bacillati</taxon>
        <taxon>Bacillota</taxon>
        <taxon>Clostridia</taxon>
        <taxon>Eubacteriales</taxon>
        <taxon>Eubacteriales Family XII. Incertae Sedis</taxon>
        <taxon>Fusibacter</taxon>
    </lineage>
</organism>
<dbReference type="PANTHER" id="PTHR32071">
    <property type="entry name" value="TRANSCRIPTIONAL REGULATORY PROTEIN"/>
    <property type="match status" value="1"/>
</dbReference>
<dbReference type="InterPro" id="IPR025944">
    <property type="entry name" value="Sigma_54_int_dom_CS"/>
</dbReference>
<evidence type="ECO:0000256" key="6">
    <source>
        <dbReference type="SAM" id="Coils"/>
    </source>
</evidence>
<dbReference type="InterPro" id="IPR025943">
    <property type="entry name" value="Sigma_54_int_dom_ATP-bd_2"/>
</dbReference>
<keyword evidence="6" id="KW-0175">Coiled coil</keyword>
<feature type="domain" description="Sigma-54 factor interaction" evidence="7">
    <location>
        <begin position="150"/>
        <end position="378"/>
    </location>
</feature>
<proteinExistence type="predicted"/>
<dbReference type="Gene3D" id="1.10.8.60">
    <property type="match status" value="1"/>
</dbReference>
<dbReference type="RefSeq" id="WP_204664157.1">
    <property type="nucleotide sequence ID" value="NZ_JAFBDT010000012.1"/>
</dbReference>
<accession>A0ABS2MRQ2</accession>
<keyword evidence="4" id="KW-0238">DNA-binding</keyword>
<dbReference type="Pfam" id="PF00158">
    <property type="entry name" value="Sigma54_activat"/>
    <property type="match status" value="1"/>
</dbReference>
<dbReference type="SUPFAM" id="SSF52540">
    <property type="entry name" value="P-loop containing nucleoside triphosphate hydrolases"/>
    <property type="match status" value="1"/>
</dbReference>
<dbReference type="PANTHER" id="PTHR32071:SF57">
    <property type="entry name" value="C4-DICARBOXYLATE TRANSPORT TRANSCRIPTIONAL REGULATORY PROTEIN DCTD"/>
    <property type="match status" value="1"/>
</dbReference>
<keyword evidence="5" id="KW-0804">Transcription</keyword>
<reference evidence="8 9" key="1">
    <citation type="submission" date="2021-01" db="EMBL/GenBank/DDBJ databases">
        <title>Genomic Encyclopedia of Type Strains, Phase IV (KMG-IV): sequencing the most valuable type-strain genomes for metagenomic binning, comparative biology and taxonomic classification.</title>
        <authorList>
            <person name="Goeker M."/>
        </authorList>
    </citation>
    <scope>NUCLEOTIDE SEQUENCE [LARGE SCALE GENOMIC DNA]</scope>
    <source>
        <strain evidence="8 9">DSM 24436</strain>
    </source>
</reference>
<keyword evidence="3" id="KW-0805">Transcription regulation</keyword>
<dbReference type="Gene3D" id="3.30.450.20">
    <property type="entry name" value="PAS domain"/>
    <property type="match status" value="1"/>
</dbReference>
<dbReference type="InterPro" id="IPR058031">
    <property type="entry name" value="AAA_lid_NorR"/>
</dbReference>
<dbReference type="PRINTS" id="PR01590">
    <property type="entry name" value="HTHFIS"/>
</dbReference>
<dbReference type="SUPFAM" id="SSF46689">
    <property type="entry name" value="Homeodomain-like"/>
    <property type="match status" value="1"/>
</dbReference>
<dbReference type="InterPro" id="IPR027417">
    <property type="entry name" value="P-loop_NTPase"/>
</dbReference>
<dbReference type="CDD" id="cd00009">
    <property type="entry name" value="AAA"/>
    <property type="match status" value="1"/>
</dbReference>
<evidence type="ECO:0000313" key="9">
    <source>
        <dbReference type="Proteomes" id="UP000767854"/>
    </source>
</evidence>
<evidence type="ECO:0000313" key="8">
    <source>
        <dbReference type="EMBL" id="MBM7562086.1"/>
    </source>
</evidence>
<dbReference type="InterPro" id="IPR035965">
    <property type="entry name" value="PAS-like_dom_sf"/>
</dbReference>
<evidence type="ECO:0000256" key="2">
    <source>
        <dbReference type="ARBA" id="ARBA00022840"/>
    </source>
</evidence>
<dbReference type="Gene3D" id="1.10.10.60">
    <property type="entry name" value="Homeodomain-like"/>
    <property type="match status" value="1"/>
</dbReference>
<dbReference type="EMBL" id="JAFBDT010000012">
    <property type="protein sequence ID" value="MBM7562086.1"/>
    <property type="molecule type" value="Genomic_DNA"/>
</dbReference>